<dbReference type="PROSITE" id="PS51421">
    <property type="entry name" value="RAS"/>
    <property type="match status" value="1"/>
</dbReference>
<dbReference type="Gene3D" id="3.40.50.300">
    <property type="entry name" value="P-loop containing nucleotide triphosphate hydrolases"/>
    <property type="match status" value="1"/>
</dbReference>
<organism evidence="5 6">
    <name type="scientific">Entamoeba invadens IP1</name>
    <dbReference type="NCBI Taxonomy" id="370355"/>
    <lineage>
        <taxon>Eukaryota</taxon>
        <taxon>Amoebozoa</taxon>
        <taxon>Evosea</taxon>
        <taxon>Archamoebae</taxon>
        <taxon>Mastigamoebida</taxon>
        <taxon>Entamoebidae</taxon>
        <taxon>Entamoeba</taxon>
    </lineage>
</organism>
<dbReference type="CDD" id="cd00876">
    <property type="entry name" value="Ras"/>
    <property type="match status" value="1"/>
</dbReference>
<dbReference type="PROSITE" id="PS51420">
    <property type="entry name" value="RHO"/>
    <property type="match status" value="1"/>
</dbReference>
<accession>A0A0A1U9T1</accession>
<dbReference type="SMART" id="SM00175">
    <property type="entry name" value="RAB"/>
    <property type="match status" value="1"/>
</dbReference>
<dbReference type="GO" id="GO:0007165">
    <property type="term" value="P:signal transduction"/>
    <property type="evidence" value="ECO:0007669"/>
    <property type="project" value="InterPro"/>
</dbReference>
<keyword evidence="2" id="KW-0547">Nucleotide-binding</keyword>
<evidence type="ECO:0000256" key="3">
    <source>
        <dbReference type="ARBA" id="ARBA00023134"/>
    </source>
</evidence>
<dbReference type="InterPro" id="IPR027417">
    <property type="entry name" value="P-loop_NTPase"/>
</dbReference>
<dbReference type="GO" id="GO:0016020">
    <property type="term" value="C:membrane"/>
    <property type="evidence" value="ECO:0007669"/>
    <property type="project" value="InterPro"/>
</dbReference>
<gene>
    <name evidence="5" type="ORF">EIN_475870</name>
</gene>
<evidence type="ECO:0000256" key="4">
    <source>
        <dbReference type="SAM" id="MobiDB-lite"/>
    </source>
</evidence>
<evidence type="ECO:0000256" key="1">
    <source>
        <dbReference type="ARBA" id="ARBA00010142"/>
    </source>
</evidence>
<proteinExistence type="inferred from homology"/>
<dbReference type="InterPro" id="IPR005225">
    <property type="entry name" value="Small_GTP-bd"/>
</dbReference>
<comment type="similarity">
    <text evidence="1">Belongs to the small GTPase superfamily. Rho family.</text>
</comment>
<dbReference type="Pfam" id="PF00071">
    <property type="entry name" value="Ras"/>
    <property type="match status" value="1"/>
</dbReference>
<dbReference type="GO" id="GO:0003924">
    <property type="term" value="F:GTPase activity"/>
    <property type="evidence" value="ECO:0007669"/>
    <property type="project" value="InterPro"/>
</dbReference>
<dbReference type="SMART" id="SM00176">
    <property type="entry name" value="RAN"/>
    <property type="match status" value="1"/>
</dbReference>
<reference evidence="5 6" key="1">
    <citation type="submission" date="2012-10" db="EMBL/GenBank/DDBJ databases">
        <authorList>
            <person name="Zafar N."/>
            <person name="Inman J."/>
            <person name="Hall N."/>
            <person name="Lorenzi H."/>
            <person name="Caler E."/>
        </authorList>
    </citation>
    <scope>NUCLEOTIDE SEQUENCE [LARGE SCALE GENOMIC DNA]</scope>
    <source>
        <strain evidence="5 6">IP1</strain>
    </source>
</reference>
<dbReference type="PROSITE" id="PS51419">
    <property type="entry name" value="RAB"/>
    <property type="match status" value="1"/>
</dbReference>
<dbReference type="GeneID" id="14887849"/>
<evidence type="ECO:0000313" key="5">
    <source>
        <dbReference type="EMBL" id="ELP88885.1"/>
    </source>
</evidence>
<dbReference type="FunFam" id="3.40.50.300:FF:001423">
    <property type="entry name" value="Ras family GTPase"/>
    <property type="match status" value="1"/>
</dbReference>
<dbReference type="PANTHER" id="PTHR24070">
    <property type="entry name" value="RAS, DI-RAS, AND RHEB FAMILY MEMBERS OF SMALL GTPASE SUPERFAMILY"/>
    <property type="match status" value="1"/>
</dbReference>
<dbReference type="KEGG" id="eiv:EIN_475870"/>
<feature type="compositionally biased region" description="Basic and acidic residues" evidence="4">
    <location>
        <begin position="174"/>
        <end position="194"/>
    </location>
</feature>
<dbReference type="SMART" id="SM00173">
    <property type="entry name" value="RAS"/>
    <property type="match status" value="1"/>
</dbReference>
<dbReference type="SMART" id="SM00174">
    <property type="entry name" value="RHO"/>
    <property type="match status" value="1"/>
</dbReference>
<dbReference type="OMA" id="CKETNGA"/>
<dbReference type="GO" id="GO:0005525">
    <property type="term" value="F:GTP binding"/>
    <property type="evidence" value="ECO:0007669"/>
    <property type="project" value="UniProtKB-KW"/>
</dbReference>
<dbReference type="RefSeq" id="XP_004255656.1">
    <property type="nucleotide sequence ID" value="XM_004255608.1"/>
</dbReference>
<dbReference type="InterPro" id="IPR001806">
    <property type="entry name" value="Small_GTPase"/>
</dbReference>
<keyword evidence="6" id="KW-1185">Reference proteome</keyword>
<protein>
    <submittedName>
        <fullName evidence="5">Uncharacterized protein</fullName>
    </submittedName>
</protein>
<dbReference type="NCBIfam" id="TIGR00231">
    <property type="entry name" value="small_GTP"/>
    <property type="match status" value="1"/>
</dbReference>
<dbReference type="SUPFAM" id="SSF52540">
    <property type="entry name" value="P-loop containing nucleoside triphosphate hydrolases"/>
    <property type="match status" value="1"/>
</dbReference>
<dbReference type="OrthoDB" id="5976022at2759"/>
<sequence length="210" mass="23533">MTEKTFQVVVIGEGSVGKSAICLLYVKGEFNVEYNPTIEDSYAAEVDVEGQKVKMSLIDTTGQEEYISLREQYYLKGDAFVLVYSIDNKNSFHALKNHRDGILGFRTGKKTLLVMAGNKCDLEEQRQIPTDEAKKQAEEWGNIPFFETSAQNNINIKELFGCVAKLLMDAAKEENAHKPADQKVEEKKTEDPKEVTQTTSEAKSGCCVLF</sequence>
<name>A0A0A1U9T1_ENTIV</name>
<dbReference type="InterPro" id="IPR020849">
    <property type="entry name" value="Small_GTPase_Ras-type"/>
</dbReference>
<evidence type="ECO:0000313" key="6">
    <source>
        <dbReference type="Proteomes" id="UP000014680"/>
    </source>
</evidence>
<dbReference type="VEuPathDB" id="AmoebaDB:EIN_475870"/>
<dbReference type="AlphaFoldDB" id="A0A0A1U9T1"/>
<dbReference type="EMBL" id="KB206689">
    <property type="protein sequence ID" value="ELP88885.1"/>
    <property type="molecule type" value="Genomic_DNA"/>
</dbReference>
<keyword evidence="3" id="KW-0342">GTP-binding</keyword>
<dbReference type="PRINTS" id="PR00449">
    <property type="entry name" value="RASTRNSFRMNG"/>
</dbReference>
<evidence type="ECO:0000256" key="2">
    <source>
        <dbReference type="ARBA" id="ARBA00022741"/>
    </source>
</evidence>
<dbReference type="Proteomes" id="UP000014680">
    <property type="component" value="Unassembled WGS sequence"/>
</dbReference>
<feature type="region of interest" description="Disordered" evidence="4">
    <location>
        <begin position="174"/>
        <end position="205"/>
    </location>
</feature>